<reference evidence="2 3" key="1">
    <citation type="submission" date="2018-09" db="EMBL/GenBank/DDBJ databases">
        <title>Nocardia yunnanensis sp. nov., an actinomycete isolated from a soil sample.</title>
        <authorList>
            <person name="Zhang J."/>
        </authorList>
    </citation>
    <scope>NUCLEOTIDE SEQUENCE [LARGE SCALE GENOMIC DNA]</scope>
    <source>
        <strain evidence="2 3">CFHS0054</strain>
    </source>
</reference>
<dbReference type="Pfam" id="PF01161">
    <property type="entry name" value="PBP"/>
    <property type="match status" value="1"/>
</dbReference>
<dbReference type="SUPFAM" id="SSF49777">
    <property type="entry name" value="PEBP-like"/>
    <property type="match status" value="1"/>
</dbReference>
<evidence type="ECO:0000256" key="1">
    <source>
        <dbReference type="ARBA" id="ARBA00007120"/>
    </source>
</evidence>
<dbReference type="InterPro" id="IPR005247">
    <property type="entry name" value="YbhB_YbcL/LppC-like"/>
</dbReference>
<name>A0A386ZB25_9NOCA</name>
<evidence type="ECO:0000313" key="3">
    <source>
        <dbReference type="Proteomes" id="UP000267164"/>
    </source>
</evidence>
<dbReference type="EMBL" id="CP032568">
    <property type="protein sequence ID" value="AYF74778.1"/>
    <property type="molecule type" value="Genomic_DNA"/>
</dbReference>
<dbReference type="NCBIfam" id="TIGR00481">
    <property type="entry name" value="YbhB/YbcL family Raf kinase inhibitor-like protein"/>
    <property type="match status" value="1"/>
</dbReference>
<dbReference type="PANTHER" id="PTHR30289:SF1">
    <property type="entry name" value="PEBP (PHOSPHATIDYLETHANOLAMINE-BINDING PROTEIN) FAMILY PROTEIN"/>
    <property type="match status" value="1"/>
</dbReference>
<dbReference type="KEGG" id="nyu:D7D52_13910"/>
<dbReference type="CDD" id="cd00865">
    <property type="entry name" value="PEBP_bact_arch"/>
    <property type="match status" value="1"/>
</dbReference>
<proteinExistence type="inferred from homology"/>
<gene>
    <name evidence="2" type="ORF">D7D52_13910</name>
</gene>
<accession>A0A386ZB25</accession>
<organism evidence="2 3">
    <name type="scientific">Nocardia yunnanensis</name>
    <dbReference type="NCBI Taxonomy" id="2382165"/>
    <lineage>
        <taxon>Bacteria</taxon>
        <taxon>Bacillati</taxon>
        <taxon>Actinomycetota</taxon>
        <taxon>Actinomycetes</taxon>
        <taxon>Mycobacteriales</taxon>
        <taxon>Nocardiaceae</taxon>
        <taxon>Nocardia</taxon>
    </lineage>
</organism>
<protein>
    <submittedName>
        <fullName evidence="2">YbhB/YbcL family Raf kinase inhibitor-like protein</fullName>
    </submittedName>
</protein>
<keyword evidence="3" id="KW-1185">Reference proteome</keyword>
<dbReference type="InterPro" id="IPR036610">
    <property type="entry name" value="PEBP-like_sf"/>
</dbReference>
<dbReference type="OrthoDB" id="9797506at2"/>
<dbReference type="InterPro" id="IPR008914">
    <property type="entry name" value="PEBP"/>
</dbReference>
<dbReference type="Proteomes" id="UP000267164">
    <property type="component" value="Chromosome"/>
</dbReference>
<comment type="similarity">
    <text evidence="1">Belongs to the UPF0098 family.</text>
</comment>
<dbReference type="PANTHER" id="PTHR30289">
    <property type="entry name" value="UNCHARACTERIZED PROTEIN YBCL-RELATED"/>
    <property type="match status" value="1"/>
</dbReference>
<dbReference type="AlphaFoldDB" id="A0A386ZB25"/>
<sequence length="190" mass="19794">MGILGRLLQNKRAGAELVAWHRENLRGPETLGLRSDAFEDGATIPPAHAGRRAGGQNISPALDWNAAPAGTAQLLLIVEDPDAPTNSPFVHAVAIIDPAVTAVPAGALAAASPGAGVRLLRSTMRTGYLGPEPIKGHGPHRYVFQLFALAEPLPASIAGRDAAKAKPRAVMPAVTGPVLARGRLDGFYER</sequence>
<dbReference type="Gene3D" id="3.90.280.10">
    <property type="entry name" value="PEBP-like"/>
    <property type="match status" value="1"/>
</dbReference>
<dbReference type="RefSeq" id="WP_120736695.1">
    <property type="nucleotide sequence ID" value="NZ_CP032568.1"/>
</dbReference>
<evidence type="ECO:0000313" key="2">
    <source>
        <dbReference type="EMBL" id="AYF74778.1"/>
    </source>
</evidence>